<name>U2KDA5_9FIRM</name>
<evidence type="ECO:0000256" key="5">
    <source>
        <dbReference type="ARBA" id="ARBA00023125"/>
    </source>
</evidence>
<evidence type="ECO:0000313" key="9">
    <source>
        <dbReference type="EMBL" id="ERJ96516.1"/>
    </source>
</evidence>
<comment type="subunit">
    <text evidence="7">Forms oligomers.</text>
</comment>
<dbReference type="NCBIfam" id="TIGR00242">
    <property type="entry name" value="division/cell wall cluster transcriptional repressor MraZ"/>
    <property type="match status" value="1"/>
</dbReference>
<dbReference type="Gene3D" id="3.40.1550.20">
    <property type="entry name" value="Transcriptional regulator MraZ domain"/>
    <property type="match status" value="1"/>
</dbReference>
<keyword evidence="5 7" id="KW-0238">DNA-binding</keyword>
<dbReference type="GO" id="GO:0009295">
    <property type="term" value="C:nucleoid"/>
    <property type="evidence" value="ECO:0007669"/>
    <property type="project" value="UniProtKB-SubCell"/>
</dbReference>
<comment type="subcellular location">
    <subcellularLocation>
        <location evidence="7">Cytoplasm</location>
        <location evidence="7">Nucleoid</location>
    </subcellularLocation>
</comment>
<dbReference type="SUPFAM" id="SSF89447">
    <property type="entry name" value="AbrB/MazE/MraZ-like"/>
    <property type="match status" value="1"/>
</dbReference>
<dbReference type="AlphaFoldDB" id="U2KDA5"/>
<evidence type="ECO:0000256" key="6">
    <source>
        <dbReference type="ARBA" id="ARBA00023163"/>
    </source>
</evidence>
<gene>
    <name evidence="7" type="primary">mraZ</name>
    <name evidence="9" type="ORF">RUMCAL_01121</name>
</gene>
<keyword evidence="10" id="KW-1185">Reference proteome</keyword>
<evidence type="ECO:0000256" key="3">
    <source>
        <dbReference type="ARBA" id="ARBA00022737"/>
    </source>
</evidence>
<dbReference type="HOGENOM" id="CLU_107907_0_4_9"/>
<dbReference type="Proteomes" id="UP000016662">
    <property type="component" value="Unassembled WGS sequence"/>
</dbReference>
<dbReference type="PROSITE" id="PS51740">
    <property type="entry name" value="SPOVT_ABRB"/>
    <property type="match status" value="2"/>
</dbReference>
<dbReference type="InterPro" id="IPR020603">
    <property type="entry name" value="MraZ_dom"/>
</dbReference>
<proteinExistence type="inferred from homology"/>
<dbReference type="InterPro" id="IPR037914">
    <property type="entry name" value="SpoVT-AbrB_sf"/>
</dbReference>
<evidence type="ECO:0000256" key="1">
    <source>
        <dbReference type="ARBA" id="ARBA00013860"/>
    </source>
</evidence>
<organism evidence="9 10">
    <name type="scientific">Ruminococcus callidus ATCC 27760</name>
    <dbReference type="NCBI Taxonomy" id="411473"/>
    <lineage>
        <taxon>Bacteria</taxon>
        <taxon>Bacillati</taxon>
        <taxon>Bacillota</taxon>
        <taxon>Clostridia</taxon>
        <taxon>Eubacteriales</taxon>
        <taxon>Oscillospiraceae</taxon>
        <taxon>Ruminococcus</taxon>
    </lineage>
</organism>
<evidence type="ECO:0000259" key="8">
    <source>
        <dbReference type="PROSITE" id="PS51740"/>
    </source>
</evidence>
<feature type="domain" description="SpoVT-AbrB" evidence="8">
    <location>
        <begin position="104"/>
        <end position="147"/>
    </location>
</feature>
<dbReference type="Pfam" id="PF02381">
    <property type="entry name" value="MraZ"/>
    <property type="match status" value="2"/>
</dbReference>
<dbReference type="GO" id="GO:2000143">
    <property type="term" value="P:negative regulation of DNA-templated transcription initiation"/>
    <property type="evidence" value="ECO:0007669"/>
    <property type="project" value="TreeGrafter"/>
</dbReference>
<protein>
    <recommendedName>
        <fullName evidence="1 7">Transcriptional regulator MraZ</fullName>
    </recommendedName>
</protein>
<keyword evidence="2 7" id="KW-0963">Cytoplasm</keyword>
<dbReference type="PANTHER" id="PTHR34701:SF1">
    <property type="entry name" value="TRANSCRIPTIONAL REGULATOR MRAZ"/>
    <property type="match status" value="1"/>
</dbReference>
<dbReference type="eggNOG" id="COG2001">
    <property type="taxonomic scope" value="Bacteria"/>
</dbReference>
<feature type="domain" description="SpoVT-AbrB" evidence="8">
    <location>
        <begin position="34"/>
        <end position="77"/>
    </location>
</feature>
<keyword evidence="4 7" id="KW-0805">Transcription regulation</keyword>
<evidence type="ECO:0000256" key="7">
    <source>
        <dbReference type="HAMAP-Rule" id="MF_01008"/>
    </source>
</evidence>
<dbReference type="GO" id="GO:0005737">
    <property type="term" value="C:cytoplasm"/>
    <property type="evidence" value="ECO:0007669"/>
    <property type="project" value="UniProtKB-UniRule"/>
</dbReference>
<comment type="similarity">
    <text evidence="7">Belongs to the MraZ family.</text>
</comment>
<evidence type="ECO:0000313" key="10">
    <source>
        <dbReference type="Proteomes" id="UP000016662"/>
    </source>
</evidence>
<dbReference type="PATRIC" id="fig|411473.3.peg.923"/>
<dbReference type="InterPro" id="IPR003444">
    <property type="entry name" value="MraZ"/>
</dbReference>
<dbReference type="InterPro" id="IPR038619">
    <property type="entry name" value="MraZ_sf"/>
</dbReference>
<dbReference type="PANTHER" id="PTHR34701">
    <property type="entry name" value="TRANSCRIPTIONAL REGULATOR MRAZ"/>
    <property type="match status" value="1"/>
</dbReference>
<sequence length="169" mass="18823">MKSGEDSLKVERFSRKTAASCRKAAAFVASLMGTYYHNIDAKGRMNFPTKLREILGTTFYVTKGLDQPCLTVCSAAEWERLAAKVAAIPESKGGQLRRWLFSGAGVLTPDKQGRVLIPQDLRQFAGLEKDVVVIGANTKAEIWDRARWEALNAAWDPREMLQTLEEIGF</sequence>
<dbReference type="GO" id="GO:0003700">
    <property type="term" value="F:DNA-binding transcription factor activity"/>
    <property type="evidence" value="ECO:0007669"/>
    <property type="project" value="UniProtKB-UniRule"/>
</dbReference>
<evidence type="ECO:0000256" key="4">
    <source>
        <dbReference type="ARBA" id="ARBA00023015"/>
    </source>
</evidence>
<dbReference type="EMBL" id="AWVF01000131">
    <property type="protein sequence ID" value="ERJ96516.1"/>
    <property type="molecule type" value="Genomic_DNA"/>
</dbReference>
<dbReference type="InterPro" id="IPR035644">
    <property type="entry name" value="MraZ_C"/>
</dbReference>
<dbReference type="HAMAP" id="MF_01008">
    <property type="entry name" value="MraZ"/>
    <property type="match status" value="1"/>
</dbReference>
<dbReference type="CDD" id="cd16321">
    <property type="entry name" value="MraZ_C"/>
    <property type="match status" value="1"/>
</dbReference>
<dbReference type="InterPro" id="IPR007159">
    <property type="entry name" value="SpoVT-AbrB_dom"/>
</dbReference>
<keyword evidence="6 7" id="KW-0804">Transcription</keyword>
<evidence type="ECO:0000256" key="2">
    <source>
        <dbReference type="ARBA" id="ARBA00022490"/>
    </source>
</evidence>
<keyword evidence="3" id="KW-0677">Repeat</keyword>
<dbReference type="GO" id="GO:0000976">
    <property type="term" value="F:transcription cis-regulatory region binding"/>
    <property type="evidence" value="ECO:0007669"/>
    <property type="project" value="TreeGrafter"/>
</dbReference>
<comment type="caution">
    <text evidence="9">The sequence shown here is derived from an EMBL/GenBank/DDBJ whole genome shotgun (WGS) entry which is preliminary data.</text>
</comment>
<dbReference type="STRING" id="411473.RUMCAL_01121"/>
<dbReference type="InterPro" id="IPR035642">
    <property type="entry name" value="MraZ_N"/>
</dbReference>
<reference evidence="9 10" key="1">
    <citation type="submission" date="2013-07" db="EMBL/GenBank/DDBJ databases">
        <authorList>
            <person name="Weinstock G."/>
            <person name="Sodergren E."/>
            <person name="Wylie T."/>
            <person name="Fulton L."/>
            <person name="Fulton R."/>
            <person name="Fronick C."/>
            <person name="O'Laughlin M."/>
            <person name="Godfrey J."/>
            <person name="Miner T."/>
            <person name="Herter B."/>
            <person name="Appelbaum E."/>
            <person name="Cordes M."/>
            <person name="Lek S."/>
            <person name="Wollam A."/>
            <person name="Pepin K.H."/>
            <person name="Palsikar V.B."/>
            <person name="Mitreva M."/>
            <person name="Wilson R.K."/>
        </authorList>
    </citation>
    <scope>NUCLEOTIDE SEQUENCE [LARGE SCALE GENOMIC DNA]</scope>
    <source>
        <strain evidence="9 10">ATCC 27760</strain>
    </source>
</reference>
<dbReference type="CDD" id="cd16320">
    <property type="entry name" value="MraZ_N"/>
    <property type="match status" value="1"/>
</dbReference>
<accession>U2KDA5</accession>